<feature type="domain" description="VWFA" evidence="2">
    <location>
        <begin position="577"/>
        <end position="771"/>
    </location>
</feature>
<evidence type="ECO:0000256" key="1">
    <source>
        <dbReference type="SAM" id="MobiDB-lite"/>
    </source>
</evidence>
<keyword evidence="4" id="KW-1185">Reference proteome</keyword>
<feature type="compositionally biased region" description="Polar residues" evidence="1">
    <location>
        <begin position="486"/>
        <end position="500"/>
    </location>
</feature>
<feature type="region of interest" description="Disordered" evidence="1">
    <location>
        <begin position="1"/>
        <end position="26"/>
    </location>
</feature>
<dbReference type="PANTHER" id="PTHR34706:SF1">
    <property type="entry name" value="VWFA DOMAIN-CONTAINING PROTEIN"/>
    <property type="match status" value="1"/>
</dbReference>
<organism evidence="3 4">
    <name type="scientific">Extremus antarcticus</name>
    <dbReference type="NCBI Taxonomy" id="702011"/>
    <lineage>
        <taxon>Eukaryota</taxon>
        <taxon>Fungi</taxon>
        <taxon>Dikarya</taxon>
        <taxon>Ascomycota</taxon>
        <taxon>Pezizomycotina</taxon>
        <taxon>Dothideomycetes</taxon>
        <taxon>Dothideomycetidae</taxon>
        <taxon>Mycosphaerellales</taxon>
        <taxon>Extremaceae</taxon>
        <taxon>Extremus</taxon>
    </lineage>
</organism>
<reference evidence="3" key="1">
    <citation type="submission" date="2023-04" db="EMBL/GenBank/DDBJ databases">
        <title>Black Yeasts Isolated from many extreme environments.</title>
        <authorList>
            <person name="Coleine C."/>
            <person name="Stajich J.E."/>
            <person name="Selbmann L."/>
        </authorList>
    </citation>
    <scope>NUCLEOTIDE SEQUENCE</scope>
    <source>
        <strain evidence="3">CCFEE 5312</strain>
    </source>
</reference>
<feature type="region of interest" description="Disordered" evidence="1">
    <location>
        <begin position="40"/>
        <end position="63"/>
    </location>
</feature>
<sequence length="789" mass="87898">MASGRSAHRHRHYAADTRHAPDTSQQTLEETLSGEVLPRTKHIKTRQAHLTSPVSRARSSTPTGDGITAAVLDYDAPIIEIASHGDLVLRIEHTINESTISKAFRVDSQVLRTHSKYFASLLQPGRFSEADTVEDKHKSLREQYRDLAAAPAAELPTLSIEDVGRISVKSLGPLLADFFHVLHGMNIQNPPPIANLANIAIVADRFDALEMVKTYVQRKKTFRTLEGKTTAKQDQALSEEKVRQRLLVGLLLDDSSWVDKYSFRIMSKGWVGKDVPISAALWWDLPSRIEEELAYRRDCVLETVQSLLSHFLTLYTSRERQCKLGYDSSPQCDSFQLGEMMRFFVRTGTLQLRGTIIDTEEPPESYAGDLDHLLDTLRQVPEYQIDKFHSHCGIRTKLVPLLDLLQRHLSHAGICIECWQDRRLDYAWLGAKRPLLWKKEDRRLLKYGHGDLHRNSRMFQSLKKKLSPAKKDNSQSLASAMETGSKGVNTHPQSSTSQATRRPVNPFKTGEAPPPYSAGDSSSGNAPVFQQPTAYQQPAAQPAAYAQPGVQPAYAQSAASASRTSDNDPYAFLCSFDTIFLIDDSGSMAGALWRETKEALEHITPICTTHDADGIDIFFLNAKDSPEYRNITNASKVDRIFSQVRPGGATPTGQKLNAILKPYLLKYKDHPESTKPINIICITDGAPSDDVESPLIAAAKKLDKLDAPAWQIGIQFFQVGQDEQAKRHLKQLDDDLAEISGDDELRDIVDTVPFTGATGARLTADGILKVVLGAVNRRLDRKKSKDLHR</sequence>
<evidence type="ECO:0000313" key="3">
    <source>
        <dbReference type="EMBL" id="KAK3047739.1"/>
    </source>
</evidence>
<dbReference type="Pfam" id="PF00092">
    <property type="entry name" value="VWA"/>
    <property type="match status" value="1"/>
</dbReference>
<gene>
    <name evidence="3" type="ORF">LTR09_010853</name>
</gene>
<proteinExistence type="predicted"/>
<feature type="region of interest" description="Disordered" evidence="1">
    <location>
        <begin position="462"/>
        <end position="529"/>
    </location>
</feature>
<accession>A0AAJ0DDE9</accession>
<evidence type="ECO:0000313" key="4">
    <source>
        <dbReference type="Proteomes" id="UP001271007"/>
    </source>
</evidence>
<feature type="compositionally biased region" description="Polar residues" evidence="1">
    <location>
        <begin position="48"/>
        <end position="63"/>
    </location>
</feature>
<dbReference type="EMBL" id="JAWDJX010000057">
    <property type="protein sequence ID" value="KAK3047739.1"/>
    <property type="molecule type" value="Genomic_DNA"/>
</dbReference>
<dbReference type="PANTHER" id="PTHR34706">
    <property type="entry name" value="SLR1338 PROTEIN"/>
    <property type="match status" value="1"/>
</dbReference>
<evidence type="ECO:0000259" key="2">
    <source>
        <dbReference type="PROSITE" id="PS50234"/>
    </source>
</evidence>
<comment type="caution">
    <text evidence="3">The sequence shown here is derived from an EMBL/GenBank/DDBJ whole genome shotgun (WGS) entry which is preliminary data.</text>
</comment>
<feature type="compositionally biased region" description="Basic residues" evidence="1">
    <location>
        <begin position="1"/>
        <end position="12"/>
    </location>
</feature>
<dbReference type="SMART" id="SM00327">
    <property type="entry name" value="VWA"/>
    <property type="match status" value="1"/>
</dbReference>
<dbReference type="Gene3D" id="3.40.50.410">
    <property type="entry name" value="von Willebrand factor, type A domain"/>
    <property type="match status" value="1"/>
</dbReference>
<protein>
    <recommendedName>
        <fullName evidence="2">VWFA domain-containing protein</fullName>
    </recommendedName>
</protein>
<dbReference type="InterPro" id="IPR002035">
    <property type="entry name" value="VWF_A"/>
</dbReference>
<dbReference type="SUPFAM" id="SSF53300">
    <property type="entry name" value="vWA-like"/>
    <property type="match status" value="1"/>
</dbReference>
<dbReference type="InterPro" id="IPR036465">
    <property type="entry name" value="vWFA_dom_sf"/>
</dbReference>
<dbReference type="AlphaFoldDB" id="A0AAJ0DDE9"/>
<dbReference type="PROSITE" id="PS50234">
    <property type="entry name" value="VWFA"/>
    <property type="match status" value="1"/>
</dbReference>
<dbReference type="Proteomes" id="UP001271007">
    <property type="component" value="Unassembled WGS sequence"/>
</dbReference>
<name>A0AAJ0DDE9_9PEZI</name>